<protein>
    <submittedName>
        <fullName evidence="1">RING/U-box superfamily protein</fullName>
    </submittedName>
</protein>
<comment type="caution">
    <text evidence="1">The sequence shown here is derived from an EMBL/GenBank/DDBJ whole genome shotgun (WGS) entry which is preliminary data.</text>
</comment>
<keyword evidence="2" id="KW-1185">Reference proteome</keyword>
<dbReference type="Proteomes" id="UP001164539">
    <property type="component" value="Chromosome 14"/>
</dbReference>
<evidence type="ECO:0000313" key="1">
    <source>
        <dbReference type="EMBL" id="KAJ4701173.1"/>
    </source>
</evidence>
<accession>A0ACC1WQG4</accession>
<reference evidence="1 2" key="1">
    <citation type="journal article" date="2023" name="Science">
        <title>Complex scaffold remodeling in plant triterpene biosynthesis.</title>
        <authorList>
            <person name="De La Pena R."/>
            <person name="Hodgson H."/>
            <person name="Liu J.C."/>
            <person name="Stephenson M.J."/>
            <person name="Martin A.C."/>
            <person name="Owen C."/>
            <person name="Harkess A."/>
            <person name="Leebens-Mack J."/>
            <person name="Jimenez L.E."/>
            <person name="Osbourn A."/>
            <person name="Sattely E.S."/>
        </authorList>
    </citation>
    <scope>NUCLEOTIDE SEQUENCE [LARGE SCALE GENOMIC DNA]</scope>
    <source>
        <strain evidence="2">cv. JPN11</strain>
        <tissue evidence="1">Leaf</tissue>
    </source>
</reference>
<dbReference type="EMBL" id="CM051407">
    <property type="protein sequence ID" value="KAJ4701173.1"/>
    <property type="molecule type" value="Genomic_DNA"/>
</dbReference>
<gene>
    <name evidence="1" type="ORF">OWV82_024454</name>
</gene>
<name>A0ACC1WQG4_MELAZ</name>
<sequence length="218" mass="25358">MATVRFNLNLSGRRLSSNDQNQVGNNVSILLKQRFQKLCRKPDGQLILLQDYTIDHEHRFPPIQIPPTALASPFYCNLCLLGALHSFRLDHQLLHFLLQHVEGMSARLCTGGSMGFWLFVHVEALQIEVVEEDEEVEKLMKEVASRILVEKLERRQKSYFYAHNVKVGDQCAVCLEDLQEETKLTIMMPCSHIFHRSCISRWFEEQKSCPMCRREIEL</sequence>
<proteinExistence type="predicted"/>
<evidence type="ECO:0000313" key="2">
    <source>
        <dbReference type="Proteomes" id="UP001164539"/>
    </source>
</evidence>
<organism evidence="1 2">
    <name type="scientific">Melia azedarach</name>
    <name type="common">Chinaberry tree</name>
    <dbReference type="NCBI Taxonomy" id="155640"/>
    <lineage>
        <taxon>Eukaryota</taxon>
        <taxon>Viridiplantae</taxon>
        <taxon>Streptophyta</taxon>
        <taxon>Embryophyta</taxon>
        <taxon>Tracheophyta</taxon>
        <taxon>Spermatophyta</taxon>
        <taxon>Magnoliopsida</taxon>
        <taxon>eudicotyledons</taxon>
        <taxon>Gunneridae</taxon>
        <taxon>Pentapetalae</taxon>
        <taxon>rosids</taxon>
        <taxon>malvids</taxon>
        <taxon>Sapindales</taxon>
        <taxon>Meliaceae</taxon>
        <taxon>Melia</taxon>
    </lineage>
</organism>